<evidence type="ECO:0000256" key="4">
    <source>
        <dbReference type="SAM" id="Phobius"/>
    </source>
</evidence>
<feature type="transmembrane region" description="Helical" evidence="4">
    <location>
        <begin position="31"/>
        <end position="51"/>
    </location>
</feature>
<evidence type="ECO:0000256" key="3">
    <source>
        <dbReference type="ARBA" id="ARBA00022801"/>
    </source>
</evidence>
<dbReference type="InterPro" id="IPR001940">
    <property type="entry name" value="Peptidase_S1C"/>
</dbReference>
<dbReference type="CDD" id="cd06779">
    <property type="entry name" value="cpPDZ_Deg_HtrA-like"/>
    <property type="match status" value="1"/>
</dbReference>
<dbReference type="Gene3D" id="2.30.42.10">
    <property type="match status" value="1"/>
</dbReference>
<keyword evidence="4" id="KW-0472">Membrane</keyword>
<dbReference type="OrthoDB" id="9758917at2"/>
<dbReference type="RefSeq" id="WP_048570163.1">
    <property type="nucleotide sequence ID" value="NZ_LFVU01000024.1"/>
</dbReference>
<dbReference type="InterPro" id="IPR051201">
    <property type="entry name" value="Chloro_Bact_Ser_Proteases"/>
</dbReference>
<keyword evidence="2 6" id="KW-0645">Protease</keyword>
<keyword evidence="7" id="KW-1185">Reference proteome</keyword>
<dbReference type="PANTHER" id="PTHR43343">
    <property type="entry name" value="PEPTIDASE S12"/>
    <property type="match status" value="1"/>
</dbReference>
<dbReference type="SUPFAM" id="SSF50494">
    <property type="entry name" value="Trypsin-like serine proteases"/>
    <property type="match status" value="1"/>
</dbReference>
<comment type="similarity">
    <text evidence="1">Belongs to the peptidase S1C family.</text>
</comment>
<dbReference type="PATRIC" id="fig|1121307.3.peg.1685"/>
<dbReference type="EC" id="3.4.21.-" evidence="6"/>
<dbReference type="STRING" id="1121307.CLCY_4c00320"/>
<evidence type="ECO:0000313" key="7">
    <source>
        <dbReference type="Proteomes" id="UP000036756"/>
    </source>
</evidence>
<dbReference type="InterPro" id="IPR001478">
    <property type="entry name" value="PDZ"/>
</dbReference>
<sequence>MTIKENENRDNNSTSWQSGIRYIEEKNQSKLLKIGIIVFLSVLSSLVGGFIGSQSVLTKYSHIINSYNEAPRRNEQVVATSLKGNITKVAQAVGPSIVGISKKHTNWMMEASGGSLGSGIIFDERGYIVTNQHIVDGLKDITVILSGEKRVDATIVGEDYKSDIAVLKIDVDNLKAADFGNSDLMKAGETVIGMGNPLGEEFAGSLTVGVISATNKLIKVDYRSFRIYQTDMAFTKGNSGGAVINDAGNVIGIINNKLSTSEGGSFFMPINDAKPIIDALVKHGKLETPFLGVRTILIDEERAKSYKVPTGLGVVEVVEGTTAEKFGIQRGDIILSIDDSRISKTTDIKDLLEEKKPGDKIKVRVYRDEKEMDINTTLIKRRNT</sequence>
<dbReference type="InterPro" id="IPR043504">
    <property type="entry name" value="Peptidase_S1_PA_chymotrypsin"/>
</dbReference>
<reference evidence="6 7" key="1">
    <citation type="submission" date="2015-06" db="EMBL/GenBank/DDBJ databases">
        <title>Draft genome sequence of the purine-degrading Clostridium cylindrosporum HC-1 (DSM 605).</title>
        <authorList>
            <person name="Poehlein A."/>
            <person name="Schiel-Bengelsdorf B."/>
            <person name="Bengelsdorf F."/>
            <person name="Daniel R."/>
            <person name="Duerre P."/>
        </authorList>
    </citation>
    <scope>NUCLEOTIDE SEQUENCE [LARGE SCALE GENOMIC DNA]</scope>
    <source>
        <strain evidence="6 7">DSM 605</strain>
    </source>
</reference>
<comment type="caution">
    <text evidence="6">The sequence shown here is derived from an EMBL/GenBank/DDBJ whole genome shotgun (WGS) entry which is preliminary data.</text>
</comment>
<evidence type="ECO:0000259" key="5">
    <source>
        <dbReference type="PROSITE" id="PS50106"/>
    </source>
</evidence>
<protein>
    <submittedName>
        <fullName evidence="6">Serine protease</fullName>
        <ecNumber evidence="6">3.4.21.-</ecNumber>
    </submittedName>
</protein>
<dbReference type="AlphaFoldDB" id="A0A0J8D7P9"/>
<organism evidence="6 7">
    <name type="scientific">Clostridium cylindrosporum DSM 605</name>
    <dbReference type="NCBI Taxonomy" id="1121307"/>
    <lineage>
        <taxon>Bacteria</taxon>
        <taxon>Bacillati</taxon>
        <taxon>Bacillota</taxon>
        <taxon>Clostridia</taxon>
        <taxon>Eubacteriales</taxon>
        <taxon>Clostridiaceae</taxon>
        <taxon>Clostridium</taxon>
    </lineage>
</organism>
<dbReference type="Pfam" id="PF13365">
    <property type="entry name" value="Trypsin_2"/>
    <property type="match status" value="1"/>
</dbReference>
<evidence type="ECO:0000256" key="1">
    <source>
        <dbReference type="ARBA" id="ARBA00010541"/>
    </source>
</evidence>
<keyword evidence="4" id="KW-0812">Transmembrane</keyword>
<dbReference type="PRINTS" id="PR00834">
    <property type="entry name" value="PROTEASES2C"/>
</dbReference>
<dbReference type="EMBL" id="LFVU01000024">
    <property type="protein sequence ID" value="KMT22060.1"/>
    <property type="molecule type" value="Genomic_DNA"/>
</dbReference>
<keyword evidence="3 6" id="KW-0378">Hydrolase</keyword>
<dbReference type="Gene3D" id="2.40.10.10">
    <property type="entry name" value="Trypsin-like serine proteases"/>
    <property type="match status" value="2"/>
</dbReference>
<name>A0A0J8D7P9_CLOCY</name>
<dbReference type="InterPro" id="IPR036034">
    <property type="entry name" value="PDZ_sf"/>
</dbReference>
<dbReference type="InterPro" id="IPR009003">
    <property type="entry name" value="Peptidase_S1_PA"/>
</dbReference>
<feature type="domain" description="PDZ" evidence="5">
    <location>
        <begin position="280"/>
        <end position="369"/>
    </location>
</feature>
<dbReference type="SUPFAM" id="SSF50156">
    <property type="entry name" value="PDZ domain-like"/>
    <property type="match status" value="1"/>
</dbReference>
<dbReference type="Proteomes" id="UP000036756">
    <property type="component" value="Unassembled WGS sequence"/>
</dbReference>
<dbReference type="Pfam" id="PF13180">
    <property type="entry name" value="PDZ_2"/>
    <property type="match status" value="1"/>
</dbReference>
<evidence type="ECO:0000313" key="6">
    <source>
        <dbReference type="EMBL" id="KMT22060.1"/>
    </source>
</evidence>
<gene>
    <name evidence="6" type="ORF">CLCY_4c00320</name>
</gene>
<proteinExistence type="inferred from homology"/>
<evidence type="ECO:0000256" key="2">
    <source>
        <dbReference type="ARBA" id="ARBA00022670"/>
    </source>
</evidence>
<dbReference type="SMART" id="SM00228">
    <property type="entry name" value="PDZ"/>
    <property type="match status" value="1"/>
</dbReference>
<dbReference type="GO" id="GO:0004252">
    <property type="term" value="F:serine-type endopeptidase activity"/>
    <property type="evidence" value="ECO:0007669"/>
    <property type="project" value="InterPro"/>
</dbReference>
<dbReference type="PANTHER" id="PTHR43343:SF3">
    <property type="entry name" value="PROTEASE DO-LIKE 8, CHLOROPLASTIC"/>
    <property type="match status" value="1"/>
</dbReference>
<dbReference type="PROSITE" id="PS50106">
    <property type="entry name" value="PDZ"/>
    <property type="match status" value="1"/>
</dbReference>
<accession>A0A0J8D7P9</accession>
<keyword evidence="4" id="KW-1133">Transmembrane helix</keyword>
<dbReference type="GO" id="GO:0006508">
    <property type="term" value="P:proteolysis"/>
    <property type="evidence" value="ECO:0007669"/>
    <property type="project" value="UniProtKB-KW"/>
</dbReference>